<proteinExistence type="predicted"/>
<name>A0A9N8W6X0_9GLOM</name>
<gene>
    <name evidence="1" type="ORF">RFULGI_LOCUS1315</name>
</gene>
<dbReference type="Proteomes" id="UP000789396">
    <property type="component" value="Unassembled WGS sequence"/>
</dbReference>
<dbReference type="AlphaFoldDB" id="A0A9N8W6X0"/>
<evidence type="ECO:0000313" key="1">
    <source>
        <dbReference type="EMBL" id="CAG8475821.1"/>
    </source>
</evidence>
<organism evidence="1 2">
    <name type="scientific">Racocetra fulgida</name>
    <dbReference type="NCBI Taxonomy" id="60492"/>
    <lineage>
        <taxon>Eukaryota</taxon>
        <taxon>Fungi</taxon>
        <taxon>Fungi incertae sedis</taxon>
        <taxon>Mucoromycota</taxon>
        <taxon>Glomeromycotina</taxon>
        <taxon>Glomeromycetes</taxon>
        <taxon>Diversisporales</taxon>
        <taxon>Gigasporaceae</taxon>
        <taxon>Racocetra</taxon>
    </lineage>
</organism>
<comment type="caution">
    <text evidence="1">The sequence shown here is derived from an EMBL/GenBank/DDBJ whole genome shotgun (WGS) entry which is preliminary data.</text>
</comment>
<evidence type="ECO:0000313" key="2">
    <source>
        <dbReference type="Proteomes" id="UP000789396"/>
    </source>
</evidence>
<keyword evidence="2" id="KW-1185">Reference proteome</keyword>
<protein>
    <submittedName>
        <fullName evidence="1">10519_t:CDS:1</fullName>
    </submittedName>
</protein>
<accession>A0A9N8W6X0</accession>
<reference evidence="1" key="1">
    <citation type="submission" date="2021-06" db="EMBL/GenBank/DDBJ databases">
        <authorList>
            <person name="Kallberg Y."/>
            <person name="Tangrot J."/>
            <person name="Rosling A."/>
        </authorList>
    </citation>
    <scope>NUCLEOTIDE SEQUENCE</scope>
    <source>
        <strain evidence="1">IN212</strain>
    </source>
</reference>
<sequence length="139" mass="15794">EYEQRTEKFSVRGCWEWREGKVIIYEFPSVPHEVCINAIVEEINDGCRGAQADASFRPDKPVVTSQNGSDENVAYSETLDHVEEALCYWLSPGRAHDCIIVKIDPVPQGEMPVRMRVDNPICPVKSQEFAKKVRARDGK</sequence>
<dbReference type="EMBL" id="CAJVPZ010000773">
    <property type="protein sequence ID" value="CAG8475821.1"/>
    <property type="molecule type" value="Genomic_DNA"/>
</dbReference>
<dbReference type="OrthoDB" id="76567at2759"/>
<feature type="non-terminal residue" evidence="1">
    <location>
        <position position="139"/>
    </location>
</feature>